<evidence type="ECO:0000313" key="2">
    <source>
        <dbReference type="Proteomes" id="UP000546162"/>
    </source>
</evidence>
<dbReference type="Proteomes" id="UP000546162">
    <property type="component" value="Unassembled WGS sequence"/>
</dbReference>
<protein>
    <submittedName>
        <fullName evidence="1">Uncharacterized protein</fullName>
    </submittedName>
</protein>
<accession>A0A7W7GWL8</accession>
<comment type="caution">
    <text evidence="1">The sequence shown here is derived from an EMBL/GenBank/DDBJ whole genome shotgun (WGS) entry which is preliminary data.</text>
</comment>
<sequence length="129" mass="14341">MIERLTFRWRREVAEQEAAVAAGTLAREEAYALNSFPADFVTRVDAALTRYEQDLAALEPANDAAAWAAVERVVTALNAADSGEIETVTREELCEYIDDALADAGVDVDALTSRRGMDRSELTDDWRDW</sequence>
<dbReference type="RefSeq" id="WP_185040157.1">
    <property type="nucleotide sequence ID" value="NZ_BAABFG010000005.1"/>
</dbReference>
<gene>
    <name evidence="1" type="ORF">BJY16_003102</name>
</gene>
<evidence type="ECO:0000313" key="1">
    <source>
        <dbReference type="EMBL" id="MBB4739643.1"/>
    </source>
</evidence>
<name>A0A7W7GWL8_9ACTN</name>
<organism evidence="1 2">
    <name type="scientific">Actinoplanes octamycinicus</name>
    <dbReference type="NCBI Taxonomy" id="135948"/>
    <lineage>
        <taxon>Bacteria</taxon>
        <taxon>Bacillati</taxon>
        <taxon>Actinomycetota</taxon>
        <taxon>Actinomycetes</taxon>
        <taxon>Micromonosporales</taxon>
        <taxon>Micromonosporaceae</taxon>
        <taxon>Actinoplanes</taxon>
    </lineage>
</organism>
<reference evidence="1 2" key="1">
    <citation type="submission" date="2020-08" db="EMBL/GenBank/DDBJ databases">
        <title>Sequencing the genomes of 1000 actinobacteria strains.</title>
        <authorList>
            <person name="Klenk H.-P."/>
        </authorList>
    </citation>
    <scope>NUCLEOTIDE SEQUENCE [LARGE SCALE GENOMIC DNA]</scope>
    <source>
        <strain evidence="1 2">DSM 45809</strain>
    </source>
</reference>
<dbReference type="EMBL" id="JACHNB010000001">
    <property type="protein sequence ID" value="MBB4739643.1"/>
    <property type="molecule type" value="Genomic_DNA"/>
</dbReference>
<dbReference type="AlphaFoldDB" id="A0A7W7GWL8"/>
<proteinExistence type="predicted"/>
<keyword evidence="2" id="KW-1185">Reference proteome</keyword>